<evidence type="ECO:0000313" key="11">
    <source>
        <dbReference type="Proteomes" id="UP000010482"/>
    </source>
</evidence>
<dbReference type="KEGG" id="dsl:Dacsa_0392"/>
<dbReference type="STRING" id="13035.Dacsa_0392"/>
<evidence type="ECO:0000256" key="3">
    <source>
        <dbReference type="ARBA" id="ARBA00022448"/>
    </source>
</evidence>
<evidence type="ECO:0000256" key="1">
    <source>
        <dbReference type="ARBA" id="ARBA00004651"/>
    </source>
</evidence>
<feature type="transmembrane region" description="Helical" evidence="9">
    <location>
        <begin position="304"/>
        <end position="326"/>
    </location>
</feature>
<dbReference type="PIRSF" id="PIRSF005353">
    <property type="entry name" value="PbuG"/>
    <property type="match status" value="1"/>
</dbReference>
<dbReference type="AlphaFoldDB" id="K9YQK0"/>
<evidence type="ECO:0000256" key="8">
    <source>
        <dbReference type="PIRNR" id="PIRNR005353"/>
    </source>
</evidence>
<keyword evidence="6 8" id="KW-1133">Transmembrane helix</keyword>
<dbReference type="Pfam" id="PF00860">
    <property type="entry name" value="Xan_ur_permease"/>
    <property type="match status" value="1"/>
</dbReference>
<dbReference type="GO" id="GO:0005345">
    <property type="term" value="F:purine nucleobase transmembrane transporter activity"/>
    <property type="evidence" value="ECO:0007669"/>
    <property type="project" value="TreeGrafter"/>
</dbReference>
<dbReference type="InterPro" id="IPR026033">
    <property type="entry name" value="Azg-like_bact_archaea"/>
</dbReference>
<comment type="subcellular location">
    <subcellularLocation>
        <location evidence="1 8">Cell membrane</location>
        <topology evidence="1 8">Multi-pass membrane protein</topology>
    </subcellularLocation>
</comment>
<dbReference type="PANTHER" id="PTHR43337">
    <property type="entry name" value="XANTHINE/URACIL PERMEASE C887.17-RELATED"/>
    <property type="match status" value="1"/>
</dbReference>
<feature type="transmembrane region" description="Helical" evidence="9">
    <location>
        <begin position="362"/>
        <end position="382"/>
    </location>
</feature>
<protein>
    <submittedName>
        <fullName evidence="10">Permease</fullName>
    </submittedName>
</protein>
<evidence type="ECO:0000256" key="2">
    <source>
        <dbReference type="ARBA" id="ARBA00005697"/>
    </source>
</evidence>
<evidence type="ECO:0000256" key="6">
    <source>
        <dbReference type="ARBA" id="ARBA00022989"/>
    </source>
</evidence>
<feature type="transmembrane region" description="Helical" evidence="9">
    <location>
        <begin position="435"/>
        <end position="450"/>
    </location>
</feature>
<reference evidence="10" key="1">
    <citation type="submission" date="2012-04" db="EMBL/GenBank/DDBJ databases">
        <title>Finished genome of Dactylococcopsis salina PCC 8305.</title>
        <authorList>
            <consortium name="US DOE Joint Genome Institute"/>
            <person name="Gugger M."/>
            <person name="Coursin T."/>
            <person name="Rippka R."/>
            <person name="Tandeau De Marsac N."/>
            <person name="Huntemann M."/>
            <person name="Wei C.-L."/>
            <person name="Han J."/>
            <person name="Detter J.C."/>
            <person name="Han C."/>
            <person name="Tapia R."/>
            <person name="Daligault H."/>
            <person name="Chen A."/>
            <person name="Krypides N."/>
            <person name="Mavromatis K."/>
            <person name="Markowitz V."/>
            <person name="Szeto E."/>
            <person name="Ivanova N."/>
            <person name="Ovchinnikova G."/>
            <person name="Pagani I."/>
            <person name="Pati A."/>
            <person name="Goodwin L."/>
            <person name="Peters L."/>
            <person name="Pitluck S."/>
            <person name="Woyke T."/>
            <person name="Kerfeld C."/>
        </authorList>
    </citation>
    <scope>NUCLEOTIDE SEQUENCE [LARGE SCALE GENOMIC DNA]</scope>
    <source>
        <strain evidence="10">PCC 8305</strain>
    </source>
</reference>
<keyword evidence="11" id="KW-1185">Reference proteome</keyword>
<evidence type="ECO:0000256" key="9">
    <source>
        <dbReference type="SAM" id="Phobius"/>
    </source>
</evidence>
<sequence length="452" mass="47512">MSQPTQEKPVSGIPAYFEFERLKTDFKTEIVAGFTTFMTMAYILVANPGILSNAIFLEESGDLFGELAIATAVSAAIATFIMGFYARFPFALAPGMGLNAYFAFSVVLGEGIPWQTALGAILIEGIIFIVLTVTNVRTLVVNAIPQCIKSATTAGIGAFIAYIALQSAGLITNSEATLTTFGNLATPEAGIAIIGIFMTAALVEWLQGGLLWGILGTALIAWVAGVAPWPSGIIGFPSIPSHLFGQAFVGLTQISPETIGELLTVLFVFLFVDFFDTVGTVTGLGMRTGYIDENGNFPRVNRALLADAVGTFAGAILGTSTVTSYIESASGVAEGGRSGFTAVVTGSLFLLSILFIPLFSAIPALATAPALIIVGVLMVGSVRDIQWDDIAESIPAFLTIILMPLTYSIADGLAAGLISYPLIKLFQGKTEDTPLVIWIIAAAFIIKFILEA</sequence>
<feature type="transmembrane region" description="Helical" evidence="9">
    <location>
        <begin position="63"/>
        <end position="86"/>
    </location>
</feature>
<feature type="transmembrane region" description="Helical" evidence="9">
    <location>
        <begin position="233"/>
        <end position="251"/>
    </location>
</feature>
<dbReference type="eggNOG" id="COG2252">
    <property type="taxonomic scope" value="Bacteria"/>
</dbReference>
<proteinExistence type="inferred from homology"/>
<evidence type="ECO:0000256" key="7">
    <source>
        <dbReference type="ARBA" id="ARBA00023136"/>
    </source>
</evidence>
<evidence type="ECO:0000313" key="10">
    <source>
        <dbReference type="EMBL" id="AFZ49181.1"/>
    </source>
</evidence>
<dbReference type="PANTHER" id="PTHR43337:SF1">
    <property type="entry name" value="XANTHINE_URACIL PERMEASE C887.17-RELATED"/>
    <property type="match status" value="1"/>
</dbReference>
<comment type="similarity">
    <text evidence="2 8">Belongs to the nucleobase:cation symporter-2 (NCS2) (TC 2.A.40) family. Azg-like subfamily.</text>
</comment>
<feature type="transmembrane region" description="Helical" evidence="9">
    <location>
        <begin position="338"/>
        <end position="356"/>
    </location>
</feature>
<feature type="transmembrane region" description="Helical" evidence="9">
    <location>
        <begin position="152"/>
        <end position="172"/>
    </location>
</feature>
<feature type="transmembrane region" description="Helical" evidence="9">
    <location>
        <begin position="210"/>
        <end position="227"/>
    </location>
</feature>
<dbReference type="EMBL" id="CP003944">
    <property type="protein sequence ID" value="AFZ49181.1"/>
    <property type="molecule type" value="Genomic_DNA"/>
</dbReference>
<feature type="transmembrane region" description="Helical" evidence="9">
    <location>
        <begin position="263"/>
        <end position="284"/>
    </location>
</feature>
<dbReference type="OrthoDB" id="9808458at2"/>
<dbReference type="InterPro" id="IPR045018">
    <property type="entry name" value="Azg-like"/>
</dbReference>
<dbReference type="GO" id="GO:0005886">
    <property type="term" value="C:plasma membrane"/>
    <property type="evidence" value="ECO:0007669"/>
    <property type="project" value="UniProtKB-SubCell"/>
</dbReference>
<dbReference type="RefSeq" id="WP_015228194.1">
    <property type="nucleotide sequence ID" value="NC_019780.1"/>
</dbReference>
<keyword evidence="4 8" id="KW-1003">Cell membrane</keyword>
<feature type="transmembrane region" description="Helical" evidence="9">
    <location>
        <begin position="120"/>
        <end position="140"/>
    </location>
</feature>
<dbReference type="HOGENOM" id="CLU_024508_0_1_3"/>
<feature type="transmembrane region" description="Helical" evidence="9">
    <location>
        <begin position="394"/>
        <end position="423"/>
    </location>
</feature>
<dbReference type="InterPro" id="IPR006043">
    <property type="entry name" value="NCS2"/>
</dbReference>
<gene>
    <name evidence="10" type="ORF">Dacsa_0392</name>
</gene>
<feature type="transmembrane region" description="Helical" evidence="9">
    <location>
        <begin position="30"/>
        <end position="51"/>
    </location>
</feature>
<organism evidence="10 11">
    <name type="scientific">Dactylococcopsis salina (strain PCC 8305)</name>
    <name type="common">Myxobactron salinum</name>
    <dbReference type="NCBI Taxonomy" id="13035"/>
    <lineage>
        <taxon>Bacteria</taxon>
        <taxon>Bacillati</taxon>
        <taxon>Cyanobacteriota</taxon>
        <taxon>Cyanophyceae</taxon>
        <taxon>Nodosilineales</taxon>
        <taxon>Cymatolegaceae</taxon>
        <taxon>Dactylococcopsis</taxon>
    </lineage>
</organism>
<name>K9YQK0_DACS8</name>
<feature type="transmembrane region" description="Helical" evidence="9">
    <location>
        <begin position="184"/>
        <end position="203"/>
    </location>
</feature>
<evidence type="ECO:0000256" key="4">
    <source>
        <dbReference type="ARBA" id="ARBA00022475"/>
    </source>
</evidence>
<keyword evidence="7 8" id="KW-0472">Membrane</keyword>
<accession>K9YQK0</accession>
<keyword evidence="5 8" id="KW-0812">Transmembrane</keyword>
<keyword evidence="3 8" id="KW-0813">Transport</keyword>
<evidence type="ECO:0000256" key="5">
    <source>
        <dbReference type="ARBA" id="ARBA00022692"/>
    </source>
</evidence>
<dbReference type="Proteomes" id="UP000010482">
    <property type="component" value="Chromosome"/>
</dbReference>
<dbReference type="PATRIC" id="fig|13035.3.peg.448"/>